<dbReference type="EMBL" id="CM007656">
    <property type="protein sequence ID" value="ONH99176.1"/>
    <property type="molecule type" value="Genomic_DNA"/>
</dbReference>
<keyword evidence="1" id="KW-1133">Transmembrane helix</keyword>
<keyword evidence="1" id="KW-0812">Transmembrane</keyword>
<evidence type="ECO:0000313" key="2">
    <source>
        <dbReference type="EMBL" id="ONH99176.1"/>
    </source>
</evidence>
<protein>
    <submittedName>
        <fullName evidence="2">Uncharacterized protein</fullName>
    </submittedName>
</protein>
<evidence type="ECO:0000313" key="3">
    <source>
        <dbReference type="Proteomes" id="UP000006882"/>
    </source>
</evidence>
<organism evidence="2 3">
    <name type="scientific">Prunus persica</name>
    <name type="common">Peach</name>
    <name type="synonym">Amygdalus persica</name>
    <dbReference type="NCBI Taxonomy" id="3760"/>
    <lineage>
        <taxon>Eukaryota</taxon>
        <taxon>Viridiplantae</taxon>
        <taxon>Streptophyta</taxon>
        <taxon>Embryophyta</taxon>
        <taxon>Tracheophyta</taxon>
        <taxon>Spermatophyta</taxon>
        <taxon>Magnoliopsida</taxon>
        <taxon>eudicotyledons</taxon>
        <taxon>Gunneridae</taxon>
        <taxon>Pentapetalae</taxon>
        <taxon>rosids</taxon>
        <taxon>fabids</taxon>
        <taxon>Rosales</taxon>
        <taxon>Rosaceae</taxon>
        <taxon>Amygdaloideae</taxon>
        <taxon>Amygdaleae</taxon>
        <taxon>Prunus</taxon>
    </lineage>
</organism>
<dbReference type="Gramene" id="ONH99176">
    <property type="protein sequence ID" value="ONH99176"/>
    <property type="gene ID" value="PRUPE_6G015800"/>
</dbReference>
<dbReference type="Proteomes" id="UP000006882">
    <property type="component" value="Chromosome G6"/>
</dbReference>
<proteinExistence type="predicted"/>
<name>A0A251NIM3_PRUPE</name>
<gene>
    <name evidence="2" type="ORF">PRUPE_6G015800</name>
</gene>
<dbReference type="AlphaFoldDB" id="A0A251NIM3"/>
<keyword evidence="1" id="KW-0472">Membrane</keyword>
<keyword evidence="3" id="KW-1185">Reference proteome</keyword>
<reference evidence="2 3" key="1">
    <citation type="journal article" date="2013" name="Nat. Genet.">
        <title>The high-quality draft genome of peach (Prunus persica) identifies unique patterns of genetic diversity, domestication and genome evolution.</title>
        <authorList>
            <consortium name="International Peach Genome Initiative"/>
            <person name="Verde I."/>
            <person name="Abbott A.G."/>
            <person name="Scalabrin S."/>
            <person name="Jung S."/>
            <person name="Shu S."/>
            <person name="Marroni F."/>
            <person name="Zhebentyayeva T."/>
            <person name="Dettori M.T."/>
            <person name="Grimwood J."/>
            <person name="Cattonaro F."/>
            <person name="Zuccolo A."/>
            <person name="Rossini L."/>
            <person name="Jenkins J."/>
            <person name="Vendramin E."/>
            <person name="Meisel L.A."/>
            <person name="Decroocq V."/>
            <person name="Sosinski B."/>
            <person name="Prochnik S."/>
            <person name="Mitros T."/>
            <person name="Policriti A."/>
            <person name="Cipriani G."/>
            <person name="Dondini L."/>
            <person name="Ficklin S."/>
            <person name="Goodstein D.M."/>
            <person name="Xuan P."/>
            <person name="Del Fabbro C."/>
            <person name="Aramini V."/>
            <person name="Copetti D."/>
            <person name="Gonzalez S."/>
            <person name="Horner D.S."/>
            <person name="Falchi R."/>
            <person name="Lucas S."/>
            <person name="Mica E."/>
            <person name="Maldonado J."/>
            <person name="Lazzari B."/>
            <person name="Bielenberg D."/>
            <person name="Pirona R."/>
            <person name="Miculan M."/>
            <person name="Barakat A."/>
            <person name="Testolin R."/>
            <person name="Stella A."/>
            <person name="Tartarini S."/>
            <person name="Tonutti P."/>
            <person name="Arus P."/>
            <person name="Orellana A."/>
            <person name="Wells C."/>
            <person name="Main D."/>
            <person name="Vizzotto G."/>
            <person name="Silva H."/>
            <person name="Salamini F."/>
            <person name="Schmutz J."/>
            <person name="Morgante M."/>
            <person name="Rokhsar D.S."/>
        </authorList>
    </citation>
    <scope>NUCLEOTIDE SEQUENCE [LARGE SCALE GENOMIC DNA]</scope>
    <source>
        <strain evidence="3">cv. Nemared</strain>
    </source>
</reference>
<evidence type="ECO:0000256" key="1">
    <source>
        <dbReference type="SAM" id="Phobius"/>
    </source>
</evidence>
<sequence>MKNHMHNEQTHICECLCMYSSTVCLCLELCMQIILLFMTVKHTELVMHLRHSLVVTCLKITISCSLQQHTMV</sequence>
<accession>A0A251NIM3</accession>
<feature type="transmembrane region" description="Helical" evidence="1">
    <location>
        <begin position="20"/>
        <end position="40"/>
    </location>
</feature>